<organism evidence="1 2">
    <name type="scientific">Thalassotalea eurytherma</name>
    <dbReference type="NCBI Taxonomy" id="1144278"/>
    <lineage>
        <taxon>Bacteria</taxon>
        <taxon>Pseudomonadati</taxon>
        <taxon>Pseudomonadota</taxon>
        <taxon>Gammaproteobacteria</taxon>
        <taxon>Alteromonadales</taxon>
        <taxon>Colwelliaceae</taxon>
        <taxon>Thalassotalea</taxon>
    </lineage>
</organism>
<reference evidence="1 2" key="1">
    <citation type="submission" date="2023-03" db="EMBL/GenBank/DDBJ databases">
        <title>Draft genome sequence of Thalassotalea eurytherma JCM 18482T.</title>
        <authorList>
            <person name="Sawabe T."/>
        </authorList>
    </citation>
    <scope>NUCLEOTIDE SEQUENCE [LARGE SCALE GENOMIC DNA]</scope>
    <source>
        <strain evidence="1 2">JCM 18482</strain>
    </source>
</reference>
<sequence>MGTLQGYPFQPGSSLSAAGIDYKFLAEQQMKKTLAEVEAAVKKINK</sequence>
<protein>
    <submittedName>
        <fullName evidence="1">Uncharacterized protein</fullName>
    </submittedName>
</protein>
<keyword evidence="2" id="KW-1185">Reference proteome</keyword>
<dbReference type="EMBL" id="BSSU01000015">
    <property type="protein sequence ID" value="GLX83390.1"/>
    <property type="molecule type" value="Genomic_DNA"/>
</dbReference>
<dbReference type="RefSeq" id="WP_284208826.1">
    <property type="nucleotide sequence ID" value="NZ_BSSU01000015.1"/>
</dbReference>
<gene>
    <name evidence="1" type="ORF">theurythT_28430</name>
</gene>
<comment type="caution">
    <text evidence="1">The sequence shown here is derived from an EMBL/GenBank/DDBJ whole genome shotgun (WGS) entry which is preliminary data.</text>
</comment>
<proteinExistence type="predicted"/>
<evidence type="ECO:0000313" key="1">
    <source>
        <dbReference type="EMBL" id="GLX83390.1"/>
    </source>
</evidence>
<name>A0ABQ6H813_9GAMM</name>
<accession>A0ABQ6H813</accession>
<dbReference type="Proteomes" id="UP001157133">
    <property type="component" value="Unassembled WGS sequence"/>
</dbReference>
<evidence type="ECO:0000313" key="2">
    <source>
        <dbReference type="Proteomes" id="UP001157133"/>
    </source>
</evidence>